<reference evidence="3" key="1">
    <citation type="journal article" date="2023" name="Plant J.">
        <title>The genome of the king protea, Protea cynaroides.</title>
        <authorList>
            <person name="Chang J."/>
            <person name="Duong T.A."/>
            <person name="Schoeman C."/>
            <person name="Ma X."/>
            <person name="Roodt D."/>
            <person name="Barker N."/>
            <person name="Li Z."/>
            <person name="Van de Peer Y."/>
            <person name="Mizrachi E."/>
        </authorList>
    </citation>
    <scope>NUCLEOTIDE SEQUENCE</scope>
    <source>
        <tissue evidence="3">Young leaves</tissue>
    </source>
</reference>
<keyword evidence="2" id="KW-1133">Transmembrane helix</keyword>
<evidence type="ECO:0000313" key="4">
    <source>
        <dbReference type="Proteomes" id="UP001141806"/>
    </source>
</evidence>
<proteinExistence type="predicted"/>
<feature type="transmembrane region" description="Helical" evidence="2">
    <location>
        <begin position="42"/>
        <end position="61"/>
    </location>
</feature>
<gene>
    <name evidence="3" type="ORF">NE237_016509</name>
</gene>
<feature type="region of interest" description="Disordered" evidence="1">
    <location>
        <begin position="123"/>
        <end position="142"/>
    </location>
</feature>
<protein>
    <submittedName>
        <fullName evidence="3">Uncharacterized protein</fullName>
    </submittedName>
</protein>
<evidence type="ECO:0000256" key="2">
    <source>
        <dbReference type="SAM" id="Phobius"/>
    </source>
</evidence>
<evidence type="ECO:0000256" key="1">
    <source>
        <dbReference type="SAM" id="MobiDB-lite"/>
    </source>
</evidence>
<sequence length="158" mass="16237">MSIEVVGFEAIKGASGFLAISCWLGQPDMELKKKLLTQRPSPLLLASSVACPIYALVAPYTLALSPALVPVTGCAPVTLCAVIYFYSSLYLALPPVSTTTISGAGKGRDIGPFPLPPVTTTTISGAGTGRDVGPKNGRDITGTETPSVVALAYPRAAN</sequence>
<organism evidence="3 4">
    <name type="scientific">Protea cynaroides</name>
    <dbReference type="NCBI Taxonomy" id="273540"/>
    <lineage>
        <taxon>Eukaryota</taxon>
        <taxon>Viridiplantae</taxon>
        <taxon>Streptophyta</taxon>
        <taxon>Embryophyta</taxon>
        <taxon>Tracheophyta</taxon>
        <taxon>Spermatophyta</taxon>
        <taxon>Magnoliopsida</taxon>
        <taxon>Proteales</taxon>
        <taxon>Proteaceae</taxon>
        <taxon>Protea</taxon>
    </lineage>
</organism>
<accession>A0A9Q0HH91</accession>
<name>A0A9Q0HH91_9MAGN</name>
<evidence type="ECO:0000313" key="3">
    <source>
        <dbReference type="EMBL" id="KAJ4964660.1"/>
    </source>
</evidence>
<dbReference type="EMBL" id="JAMYWD010000007">
    <property type="protein sequence ID" value="KAJ4964660.1"/>
    <property type="molecule type" value="Genomic_DNA"/>
</dbReference>
<keyword evidence="2" id="KW-0472">Membrane</keyword>
<keyword evidence="2" id="KW-0812">Transmembrane</keyword>
<feature type="transmembrane region" description="Helical" evidence="2">
    <location>
        <begin position="67"/>
        <end position="86"/>
    </location>
</feature>
<keyword evidence="4" id="KW-1185">Reference proteome</keyword>
<dbReference type="AlphaFoldDB" id="A0A9Q0HH91"/>
<comment type="caution">
    <text evidence="3">The sequence shown here is derived from an EMBL/GenBank/DDBJ whole genome shotgun (WGS) entry which is preliminary data.</text>
</comment>
<dbReference type="Proteomes" id="UP001141806">
    <property type="component" value="Unassembled WGS sequence"/>
</dbReference>